<evidence type="ECO:0000313" key="2">
    <source>
        <dbReference type="Proteomes" id="UP001230649"/>
    </source>
</evidence>
<evidence type="ECO:0000313" key="1">
    <source>
        <dbReference type="EMBL" id="KAJ9093102.1"/>
    </source>
</evidence>
<name>A0ACC2V277_9TREE</name>
<reference evidence="1" key="1">
    <citation type="submission" date="2023-04" db="EMBL/GenBank/DDBJ databases">
        <title>Draft Genome sequencing of Naganishia species isolated from polar environments using Oxford Nanopore Technology.</title>
        <authorList>
            <person name="Leo P."/>
            <person name="Venkateswaran K."/>
        </authorList>
    </citation>
    <scope>NUCLEOTIDE SEQUENCE</scope>
    <source>
        <strain evidence="1">MNA-CCFEE 5262</strain>
    </source>
</reference>
<accession>A0ACC2V277</accession>
<comment type="caution">
    <text evidence="1">The sequence shown here is derived from an EMBL/GenBank/DDBJ whole genome shotgun (WGS) entry which is preliminary data.</text>
</comment>
<sequence length="224" mass="25890">MSAIDTSLRSAHNYQTWEVKVEETDLETLNPRAITHPFLPAVAWFLLNKISPREFLDDDPDRTSSLSAFWLPGMDSTRTKRHRCFRHFAQDFHFFNSKREPVSGNNNWKNVYANIALVRILGGLTAATINKCQEEMSMPGPAIEYVQSHAKRILDQITGSAEVARYNDVVLDWTAEWEDTFIDMAETILHRRIAKLPQTTNTTFGRSRRDIQPKLPNRGRCRQR</sequence>
<organism evidence="1 2">
    <name type="scientific">Naganishia adeliensis</name>
    <dbReference type="NCBI Taxonomy" id="92952"/>
    <lineage>
        <taxon>Eukaryota</taxon>
        <taxon>Fungi</taxon>
        <taxon>Dikarya</taxon>
        <taxon>Basidiomycota</taxon>
        <taxon>Agaricomycotina</taxon>
        <taxon>Tremellomycetes</taxon>
        <taxon>Filobasidiales</taxon>
        <taxon>Filobasidiaceae</taxon>
        <taxon>Naganishia</taxon>
    </lineage>
</organism>
<dbReference type="EMBL" id="JASBWS010000161">
    <property type="protein sequence ID" value="KAJ9093102.1"/>
    <property type="molecule type" value="Genomic_DNA"/>
</dbReference>
<keyword evidence="2" id="KW-1185">Reference proteome</keyword>
<protein>
    <submittedName>
        <fullName evidence="1">Uncharacterized protein</fullName>
    </submittedName>
</protein>
<proteinExistence type="predicted"/>
<gene>
    <name evidence="1" type="ORF">QFC20_007210</name>
</gene>
<dbReference type="Proteomes" id="UP001230649">
    <property type="component" value="Unassembled WGS sequence"/>
</dbReference>